<dbReference type="InterPro" id="IPR024855">
    <property type="entry name" value="UNC79"/>
</dbReference>
<sequence>MLRIEAGSMLTPGVSPIFFLYSRHALCLLAQVRDLRDTGENALVRCERATRAHGAKPIILQTLYQLHNCLSDRKVISWNFFLNRFDSIFLEAQIILGKLEGVNMIRARFIVESSIQRIKYLRVAIQGKARARNILVHENFNGASYFALASTRTTTRHRTIRPRTTRTRDKSTSKKTKIKRTYTHTHTNTASRTKRSGQCCKKKTKTTLLIPEPLITVRWMGDVRKRYRCSREALYRVPTEVMFNDGSRWGTRFEGPLAAVHSAYVQKKKKTRLCGAPPEDVKEEERRETLSKWQDRRDRATKGRWTHRLIPNIAEWVERGHGECGRACARGGAGTTRKEDPGYVISLRSGKKPRSLCELEESFSGSGSQTLPEIARPAGRRNPQHELRLRKASSASGDQDQQASVLEAALRRGQQRRLGQTIQDCHVAPAMPADQVAQLPSPGAQRGCGSVPAGAERACSAAAASSGGAYTGRHLGGTQRSSVEDQGALRARPGWHTQLSAQNRYCRTTRHLPAGVHDVSGEWPDHKTEALLITSRREVETITITVGDHSIRSSPFIRFLGLPIDAKLKFDHHLRKVSAKAAGVIGALTKIMPNSGRPRSSQRKLYAHVVDSILLYGAPIWRTATKKRAYIRQEEAAHRRACLRVIGGRPHVSYEATYVLAGIPPRAILADERRRLYSRRREDAKDEERLATLSKWQEASDQSTKVRWMHRLIPNIRVWIERRHGELNYHLTQLLTGHGFFKHHSRCYDHNHSVQ</sequence>
<feature type="compositionally biased region" description="Basic residues" evidence="1">
    <location>
        <begin position="173"/>
        <end position="183"/>
    </location>
</feature>
<feature type="compositionally biased region" description="Basic residues" evidence="1">
    <location>
        <begin position="156"/>
        <end position="165"/>
    </location>
</feature>
<gene>
    <name evidence="2" type="ORF">TBRA_LOCUS15709</name>
</gene>
<dbReference type="PANTHER" id="PTHR21696:SF2">
    <property type="entry name" value="PROTEIN UNC-79 HOMOLOG"/>
    <property type="match status" value="1"/>
</dbReference>
<dbReference type="AlphaFoldDB" id="A0A6H5J977"/>
<evidence type="ECO:0008006" key="4">
    <source>
        <dbReference type="Google" id="ProtNLM"/>
    </source>
</evidence>
<name>A0A6H5J977_9HYME</name>
<evidence type="ECO:0000313" key="3">
    <source>
        <dbReference type="Proteomes" id="UP000479190"/>
    </source>
</evidence>
<proteinExistence type="predicted"/>
<dbReference type="OrthoDB" id="6270916at2759"/>
<feature type="region of interest" description="Disordered" evidence="1">
    <location>
        <begin position="360"/>
        <end position="382"/>
    </location>
</feature>
<feature type="region of interest" description="Disordered" evidence="1">
    <location>
        <begin position="156"/>
        <end position="198"/>
    </location>
</feature>
<keyword evidence="3" id="KW-1185">Reference proteome</keyword>
<dbReference type="PANTHER" id="PTHR21696">
    <property type="entry name" value="PROTEIN UNC-79 HOMOLOG"/>
    <property type="match status" value="1"/>
</dbReference>
<accession>A0A6H5J977</accession>
<organism evidence="2 3">
    <name type="scientific">Trichogramma brassicae</name>
    <dbReference type="NCBI Taxonomy" id="86971"/>
    <lineage>
        <taxon>Eukaryota</taxon>
        <taxon>Metazoa</taxon>
        <taxon>Ecdysozoa</taxon>
        <taxon>Arthropoda</taxon>
        <taxon>Hexapoda</taxon>
        <taxon>Insecta</taxon>
        <taxon>Pterygota</taxon>
        <taxon>Neoptera</taxon>
        <taxon>Endopterygota</taxon>
        <taxon>Hymenoptera</taxon>
        <taxon>Apocrita</taxon>
        <taxon>Proctotrupomorpha</taxon>
        <taxon>Chalcidoidea</taxon>
        <taxon>Trichogrammatidae</taxon>
        <taxon>Trichogramma</taxon>
    </lineage>
</organism>
<evidence type="ECO:0000256" key="1">
    <source>
        <dbReference type="SAM" id="MobiDB-lite"/>
    </source>
</evidence>
<reference evidence="2 3" key="1">
    <citation type="submission" date="2020-02" db="EMBL/GenBank/DDBJ databases">
        <authorList>
            <person name="Ferguson B K."/>
        </authorList>
    </citation>
    <scope>NUCLEOTIDE SEQUENCE [LARGE SCALE GENOMIC DNA]</scope>
</reference>
<evidence type="ECO:0000313" key="2">
    <source>
        <dbReference type="EMBL" id="CAB0044121.1"/>
    </source>
</evidence>
<protein>
    <recommendedName>
        <fullName evidence="4">Reverse transcriptase domain-containing protein</fullName>
    </recommendedName>
</protein>
<dbReference type="EMBL" id="CADCXV010001396">
    <property type="protein sequence ID" value="CAB0044121.1"/>
    <property type="molecule type" value="Genomic_DNA"/>
</dbReference>
<dbReference type="Proteomes" id="UP000479190">
    <property type="component" value="Unassembled WGS sequence"/>
</dbReference>